<proteinExistence type="predicted"/>
<accession>A0A5N5FBC1</accession>
<gene>
    <name evidence="1" type="ORF">D8674_010657</name>
</gene>
<reference evidence="1 2" key="1">
    <citation type="submission" date="2019-09" db="EMBL/GenBank/DDBJ databases">
        <authorList>
            <person name="Ou C."/>
        </authorList>
    </citation>
    <scope>NUCLEOTIDE SEQUENCE [LARGE SCALE GENOMIC DNA]</scope>
    <source>
        <strain evidence="1">S2</strain>
        <tissue evidence="1">Leaf</tissue>
    </source>
</reference>
<keyword evidence="2" id="KW-1185">Reference proteome</keyword>
<name>A0A5N5FBC1_9ROSA</name>
<sequence length="100" mass="11653">MAETSNRNIVDRAATFEPSPHYFCKSSIPISIPISTNRLLPSLMQEPNRYKGGGSMYMECRNRNTKIREDHYPLPFIEPYYEKCRGVYRGGHNPPFREPE</sequence>
<protein>
    <submittedName>
        <fullName evidence="1">S ribonuclease</fullName>
    </submittedName>
</protein>
<comment type="caution">
    <text evidence="1">The sequence shown here is derived from an EMBL/GenBank/DDBJ whole genome shotgun (WGS) entry which is preliminary data.</text>
</comment>
<reference evidence="1 2" key="3">
    <citation type="submission" date="2019-11" db="EMBL/GenBank/DDBJ databases">
        <title>A de novo genome assembly of a pear dwarfing rootstock.</title>
        <authorList>
            <person name="Wang F."/>
            <person name="Wang J."/>
            <person name="Li S."/>
            <person name="Zhang Y."/>
            <person name="Fang M."/>
            <person name="Ma L."/>
            <person name="Zhao Y."/>
            <person name="Jiang S."/>
        </authorList>
    </citation>
    <scope>NUCLEOTIDE SEQUENCE [LARGE SCALE GENOMIC DNA]</scope>
    <source>
        <strain evidence="1">S2</strain>
        <tissue evidence="1">Leaf</tissue>
    </source>
</reference>
<dbReference type="EMBL" id="SMOL01000753">
    <property type="protein sequence ID" value="KAB2600386.1"/>
    <property type="molecule type" value="Genomic_DNA"/>
</dbReference>
<dbReference type="AlphaFoldDB" id="A0A5N5FBC1"/>
<evidence type="ECO:0000313" key="2">
    <source>
        <dbReference type="Proteomes" id="UP000327157"/>
    </source>
</evidence>
<dbReference type="Proteomes" id="UP000327157">
    <property type="component" value="Chromosome 13"/>
</dbReference>
<evidence type="ECO:0000313" key="1">
    <source>
        <dbReference type="EMBL" id="KAB2600386.1"/>
    </source>
</evidence>
<organism evidence="1 2">
    <name type="scientific">Pyrus ussuriensis x Pyrus communis</name>
    <dbReference type="NCBI Taxonomy" id="2448454"/>
    <lineage>
        <taxon>Eukaryota</taxon>
        <taxon>Viridiplantae</taxon>
        <taxon>Streptophyta</taxon>
        <taxon>Embryophyta</taxon>
        <taxon>Tracheophyta</taxon>
        <taxon>Spermatophyta</taxon>
        <taxon>Magnoliopsida</taxon>
        <taxon>eudicotyledons</taxon>
        <taxon>Gunneridae</taxon>
        <taxon>Pentapetalae</taxon>
        <taxon>rosids</taxon>
        <taxon>fabids</taxon>
        <taxon>Rosales</taxon>
        <taxon>Rosaceae</taxon>
        <taxon>Amygdaloideae</taxon>
        <taxon>Maleae</taxon>
        <taxon>Pyrus</taxon>
    </lineage>
</organism>
<reference evidence="2" key="2">
    <citation type="submission" date="2019-10" db="EMBL/GenBank/DDBJ databases">
        <title>A de novo genome assembly of a pear dwarfing rootstock.</title>
        <authorList>
            <person name="Wang F."/>
            <person name="Wang J."/>
            <person name="Li S."/>
            <person name="Zhang Y."/>
            <person name="Fang M."/>
            <person name="Ma L."/>
            <person name="Zhao Y."/>
            <person name="Jiang S."/>
        </authorList>
    </citation>
    <scope>NUCLEOTIDE SEQUENCE [LARGE SCALE GENOMIC DNA]</scope>
</reference>